<dbReference type="InterPro" id="IPR011652">
    <property type="entry name" value="MORN_2"/>
</dbReference>
<dbReference type="Gene3D" id="3.90.930.1">
    <property type="match status" value="1"/>
</dbReference>
<keyword evidence="3" id="KW-1185">Reference proteome</keyword>
<comment type="caution">
    <text evidence="2">The sequence shown here is derived from an EMBL/GenBank/DDBJ whole genome shotgun (WGS) entry which is preliminary data.</text>
</comment>
<evidence type="ECO:0000313" key="3">
    <source>
        <dbReference type="Proteomes" id="UP000486602"/>
    </source>
</evidence>
<gene>
    <name evidence="2" type="ORF">G3O08_05470</name>
</gene>
<dbReference type="SUPFAM" id="SSF82185">
    <property type="entry name" value="Histone H3 K4-specific methyltransferase SET7/9 N-terminal domain"/>
    <property type="match status" value="1"/>
</dbReference>
<dbReference type="Pfam" id="PF07661">
    <property type="entry name" value="MORN_2"/>
    <property type="match status" value="3"/>
</dbReference>
<dbReference type="Gene3D" id="2.20.110.10">
    <property type="entry name" value="Histone H3 K4-specific methyltransferase SET7/9 N-terminal domain"/>
    <property type="match status" value="1"/>
</dbReference>
<feature type="chain" id="PRO_5029492102" description="Toxin-antitoxin system YwqK family antitoxin" evidence="1">
    <location>
        <begin position="20"/>
        <end position="150"/>
    </location>
</feature>
<proteinExistence type="predicted"/>
<sequence>MKKLILIAITIISAAVVNAQTNSSLQSIDEMDLISMNDGESKYYSNNGDFSVDEAGRVSGQVLTFHENGNLEEQGALLLGKKQGGWTKYSADGIKMNEAHYSNGQKDGDWKVWDANGILRMELSYYDGKRVGTWKFYDESGKLQSSKDYN</sequence>
<reference evidence="2 3" key="1">
    <citation type="submission" date="2020-02" db="EMBL/GenBank/DDBJ databases">
        <title>Out from the shadows clarifying the taxonomy of the family Cryomorphaceae and related taxa by utilizing the GTDB taxonomic framework.</title>
        <authorList>
            <person name="Bowman J.P."/>
        </authorList>
    </citation>
    <scope>NUCLEOTIDE SEQUENCE [LARGE SCALE GENOMIC DNA]</scope>
    <source>
        <strain evidence="2 3">QSSC 1-22</strain>
    </source>
</reference>
<dbReference type="EMBL" id="JAAGVY010000007">
    <property type="protein sequence ID" value="NEN22947.1"/>
    <property type="molecule type" value="Genomic_DNA"/>
</dbReference>
<protein>
    <recommendedName>
        <fullName evidence="4">Toxin-antitoxin system YwqK family antitoxin</fullName>
    </recommendedName>
</protein>
<evidence type="ECO:0008006" key="4">
    <source>
        <dbReference type="Google" id="ProtNLM"/>
    </source>
</evidence>
<keyword evidence="1" id="KW-0732">Signal</keyword>
<name>A0A7K3WMS2_9FLAO</name>
<evidence type="ECO:0000313" key="2">
    <source>
        <dbReference type="EMBL" id="NEN22947.1"/>
    </source>
</evidence>
<evidence type="ECO:0000256" key="1">
    <source>
        <dbReference type="SAM" id="SignalP"/>
    </source>
</evidence>
<feature type="signal peptide" evidence="1">
    <location>
        <begin position="1"/>
        <end position="19"/>
    </location>
</feature>
<dbReference type="RefSeq" id="WP_163283919.1">
    <property type="nucleotide sequence ID" value="NZ_JAAGVY010000007.1"/>
</dbReference>
<organism evidence="2 3">
    <name type="scientific">Cryomorpha ignava</name>
    <dbReference type="NCBI Taxonomy" id="101383"/>
    <lineage>
        <taxon>Bacteria</taxon>
        <taxon>Pseudomonadati</taxon>
        <taxon>Bacteroidota</taxon>
        <taxon>Flavobacteriia</taxon>
        <taxon>Flavobacteriales</taxon>
        <taxon>Cryomorphaceae</taxon>
        <taxon>Cryomorpha</taxon>
    </lineage>
</organism>
<accession>A0A7K3WMS2</accession>
<dbReference type="Proteomes" id="UP000486602">
    <property type="component" value="Unassembled WGS sequence"/>
</dbReference>
<dbReference type="AlphaFoldDB" id="A0A7K3WMS2"/>